<keyword evidence="4" id="KW-1015">Disulfide bond</keyword>
<dbReference type="Pfam" id="PF14561">
    <property type="entry name" value="TPR_20"/>
    <property type="match status" value="1"/>
</dbReference>
<dbReference type="PROSITE" id="PS00194">
    <property type="entry name" value="THIOREDOXIN_1"/>
    <property type="match status" value="1"/>
</dbReference>
<dbReference type="CDD" id="cd02947">
    <property type="entry name" value="TRX_family"/>
    <property type="match status" value="1"/>
</dbReference>
<dbReference type="SUPFAM" id="SSF48452">
    <property type="entry name" value="TPR-like"/>
    <property type="match status" value="1"/>
</dbReference>
<dbReference type="GO" id="GO:0005737">
    <property type="term" value="C:cytoplasm"/>
    <property type="evidence" value="ECO:0007669"/>
    <property type="project" value="TreeGrafter"/>
</dbReference>
<keyword evidence="3" id="KW-0249">Electron transport</keyword>
<evidence type="ECO:0000256" key="1">
    <source>
        <dbReference type="ARBA" id="ARBA00008987"/>
    </source>
</evidence>
<name>A0A4R1B757_9PROT</name>
<sequence>MGQFAYDVDAGNFQQIVIDGAEQVPVVIDFWAEWCGPCKMLKPILEKLAEEYQGKFILAKINADQNQDLAAQFQVRGIPAVKAVYRGEIIDEFSGALPEGQVREFLDRILPSPAAELRAQAAAQRDAGDFAGALTTLGQASKLAPGDQEVRIDAAEILAHLNAMEEASQLLGSLTPEMQADDRVVRLRAKLNFAQSGVQADEAGLRARIAAQPDDMEARLELANYLVAMARYGEGMDELLAMVRLDRGWNEEAARKTLLSVFSLLAGDPLVAQYRRKLASALN</sequence>
<accession>A0A4R1B757</accession>
<dbReference type="Gene3D" id="1.25.40.10">
    <property type="entry name" value="Tetratricopeptide repeat domain"/>
    <property type="match status" value="2"/>
</dbReference>
<evidence type="ECO:0000313" key="8">
    <source>
        <dbReference type="Proteomes" id="UP000295443"/>
    </source>
</evidence>
<dbReference type="AlphaFoldDB" id="A0A4R1B757"/>
<dbReference type="EMBL" id="SJZB01000045">
    <property type="protein sequence ID" value="TCJ12288.1"/>
    <property type="molecule type" value="Genomic_DNA"/>
</dbReference>
<evidence type="ECO:0000259" key="6">
    <source>
        <dbReference type="PROSITE" id="PS51352"/>
    </source>
</evidence>
<dbReference type="PANTHER" id="PTHR45663:SF11">
    <property type="entry name" value="GEO12009P1"/>
    <property type="match status" value="1"/>
</dbReference>
<dbReference type="InterPro" id="IPR011990">
    <property type="entry name" value="TPR-like_helical_dom_sf"/>
</dbReference>
<reference evidence="7 8" key="1">
    <citation type="submission" date="2019-03" db="EMBL/GenBank/DDBJ databases">
        <title>Genome sequence of Thiobacillaceae bacterium LSR1, a sulfur-oxidizing bacterium isolated from freshwater sediment.</title>
        <authorList>
            <person name="Li S."/>
        </authorList>
    </citation>
    <scope>NUCLEOTIDE SEQUENCE [LARGE SCALE GENOMIC DNA]</scope>
    <source>
        <strain evidence="7 8">LSR1</strain>
    </source>
</reference>
<keyword evidence="5" id="KW-0676">Redox-active center</keyword>
<organism evidence="7 8">
    <name type="scientific">Parasulfuritortus cantonensis</name>
    <dbReference type="NCBI Taxonomy" id="2528202"/>
    <lineage>
        <taxon>Bacteria</taxon>
        <taxon>Pseudomonadati</taxon>
        <taxon>Pseudomonadota</taxon>
        <taxon>Betaproteobacteria</taxon>
        <taxon>Nitrosomonadales</taxon>
        <taxon>Thiobacillaceae</taxon>
        <taxon>Parasulfuritortus</taxon>
    </lineage>
</organism>
<protein>
    <submittedName>
        <fullName evidence="7">Co-chaperone YbbN</fullName>
    </submittedName>
</protein>
<dbReference type="InterPro" id="IPR017937">
    <property type="entry name" value="Thioredoxin_CS"/>
</dbReference>
<comment type="similarity">
    <text evidence="1">Belongs to the thioredoxin family.</text>
</comment>
<dbReference type="Proteomes" id="UP000295443">
    <property type="component" value="Unassembled WGS sequence"/>
</dbReference>
<dbReference type="PROSITE" id="PS51352">
    <property type="entry name" value="THIOREDOXIN_2"/>
    <property type="match status" value="1"/>
</dbReference>
<dbReference type="Pfam" id="PF00085">
    <property type="entry name" value="Thioredoxin"/>
    <property type="match status" value="1"/>
</dbReference>
<dbReference type="OrthoDB" id="9790390at2"/>
<dbReference type="InterPro" id="IPR013766">
    <property type="entry name" value="Thioredoxin_domain"/>
</dbReference>
<evidence type="ECO:0000256" key="5">
    <source>
        <dbReference type="ARBA" id="ARBA00023284"/>
    </source>
</evidence>
<dbReference type="PANTHER" id="PTHR45663">
    <property type="entry name" value="GEO12009P1"/>
    <property type="match status" value="1"/>
</dbReference>
<dbReference type="SUPFAM" id="SSF52833">
    <property type="entry name" value="Thioredoxin-like"/>
    <property type="match status" value="1"/>
</dbReference>
<evidence type="ECO:0000256" key="2">
    <source>
        <dbReference type="ARBA" id="ARBA00022448"/>
    </source>
</evidence>
<comment type="caution">
    <text evidence="7">The sequence shown here is derived from an EMBL/GenBank/DDBJ whole genome shotgun (WGS) entry which is preliminary data.</text>
</comment>
<dbReference type="GO" id="GO:0006950">
    <property type="term" value="P:response to stress"/>
    <property type="evidence" value="ECO:0007669"/>
    <property type="project" value="UniProtKB-ARBA"/>
</dbReference>
<dbReference type="Gene3D" id="3.40.30.10">
    <property type="entry name" value="Glutaredoxin"/>
    <property type="match status" value="1"/>
</dbReference>
<gene>
    <name evidence="7" type="ORF">EZJ19_13220</name>
</gene>
<dbReference type="InterPro" id="IPR036249">
    <property type="entry name" value="Thioredoxin-like_sf"/>
</dbReference>
<keyword evidence="2" id="KW-0813">Transport</keyword>
<dbReference type="Pfam" id="PF14559">
    <property type="entry name" value="TPR_19"/>
    <property type="match status" value="1"/>
</dbReference>
<evidence type="ECO:0000256" key="4">
    <source>
        <dbReference type="ARBA" id="ARBA00023157"/>
    </source>
</evidence>
<keyword evidence="8" id="KW-1185">Reference proteome</keyword>
<dbReference type="GO" id="GO:0015035">
    <property type="term" value="F:protein-disulfide reductase activity"/>
    <property type="evidence" value="ECO:0007669"/>
    <property type="project" value="UniProtKB-ARBA"/>
</dbReference>
<feature type="domain" description="Thioredoxin" evidence="6">
    <location>
        <begin position="1"/>
        <end position="111"/>
    </location>
</feature>
<dbReference type="RefSeq" id="WP_131448324.1">
    <property type="nucleotide sequence ID" value="NZ_SJZB01000045.1"/>
</dbReference>
<dbReference type="FunFam" id="3.40.30.10:FF:000001">
    <property type="entry name" value="Thioredoxin"/>
    <property type="match status" value="1"/>
</dbReference>
<evidence type="ECO:0000256" key="3">
    <source>
        <dbReference type="ARBA" id="ARBA00022982"/>
    </source>
</evidence>
<evidence type="ECO:0000313" key="7">
    <source>
        <dbReference type="EMBL" id="TCJ12288.1"/>
    </source>
</evidence>
<proteinExistence type="inferred from homology"/>